<keyword evidence="3" id="KW-1185">Reference proteome</keyword>
<dbReference type="RefSeq" id="WP_070071967.1">
    <property type="nucleotide sequence ID" value="NZ_CP017448.1"/>
</dbReference>
<evidence type="ECO:0000313" key="3">
    <source>
        <dbReference type="Proteomes" id="UP000095342"/>
    </source>
</evidence>
<evidence type="ECO:0000313" key="2">
    <source>
        <dbReference type="EMBL" id="AOV16374.1"/>
    </source>
</evidence>
<name>A0A1D8K5Y4_9GAMM</name>
<gene>
    <name evidence="2" type="ORF">BJI67_04195</name>
</gene>
<accession>A0A1D8K5Y4</accession>
<sequence length="286" mass="32535">MAEPTKHHKACEDTDNETAAPSIPAHARQSINHCSLPADILGGLEYQRHPIPLEIDGVRELHAQLFERLDIEGAAEERARQFTAYMSACFSLEHPEEAGLSGRKRRHATYLRVIRGWSFDSDGREAAALKGWVESRFGLLARYHVDALRDEDEDAYRHYAQARAAGLYGTNAMEAQLDLLYAYTQYEFARRQPGTRHLRLYRGVSRVREHEIVARLDRRHAVLLLNNLNSFTATRERADEFGDYILSTDVPVAKVVFSSDLLPGKLQGEDEYMVIGGLYEVELAWH</sequence>
<dbReference type="KEGG" id="aaeo:BJI67_04195"/>
<dbReference type="Proteomes" id="UP000095342">
    <property type="component" value="Chromosome"/>
</dbReference>
<reference evidence="2 3" key="1">
    <citation type="submission" date="2016-09" db="EMBL/GenBank/DDBJ databases">
        <title>Acidihalobacter prosperus V6 (DSM14174).</title>
        <authorList>
            <person name="Khaleque H.N."/>
            <person name="Ramsay J.P."/>
            <person name="Murphy R.J.T."/>
            <person name="Kaksonen A.H."/>
            <person name="Boxall N.J."/>
            <person name="Watkin E.L.J."/>
        </authorList>
    </citation>
    <scope>NUCLEOTIDE SEQUENCE [LARGE SCALE GENOMIC DNA]</scope>
    <source>
        <strain evidence="2 3">V6</strain>
    </source>
</reference>
<dbReference type="InterPro" id="IPR009953">
    <property type="entry name" value="DRA_trans"/>
</dbReference>
<keyword evidence="2" id="KW-0808">Transferase</keyword>
<evidence type="ECO:0000256" key="1">
    <source>
        <dbReference type="SAM" id="MobiDB-lite"/>
    </source>
</evidence>
<dbReference type="GO" id="GO:0009399">
    <property type="term" value="P:nitrogen fixation"/>
    <property type="evidence" value="ECO:0007669"/>
    <property type="project" value="InterPro"/>
</dbReference>
<dbReference type="GO" id="GO:0030701">
    <property type="term" value="F:NAD+-dinitrogen-reductase ADP-D-ribosyltransferase activity"/>
    <property type="evidence" value="ECO:0007669"/>
    <property type="project" value="InterPro"/>
</dbReference>
<dbReference type="EMBL" id="CP017448">
    <property type="protein sequence ID" value="AOV16374.1"/>
    <property type="molecule type" value="Genomic_DNA"/>
</dbReference>
<feature type="region of interest" description="Disordered" evidence="1">
    <location>
        <begin position="1"/>
        <end position="26"/>
    </location>
</feature>
<proteinExistence type="predicted"/>
<dbReference type="Pfam" id="PF07357">
    <property type="entry name" value="DRAT"/>
    <property type="match status" value="1"/>
</dbReference>
<dbReference type="AlphaFoldDB" id="A0A1D8K5Y4"/>
<protein>
    <submittedName>
        <fullName evidence="2">NAD(+)--dinitrogen-reductase ADP-D-ribosyltransferase</fullName>
    </submittedName>
</protein>
<organism evidence="2 3">
    <name type="scientific">Acidihalobacter aeolianus</name>
    <dbReference type="NCBI Taxonomy" id="2792603"/>
    <lineage>
        <taxon>Bacteria</taxon>
        <taxon>Pseudomonadati</taxon>
        <taxon>Pseudomonadota</taxon>
        <taxon>Gammaproteobacteria</taxon>
        <taxon>Chromatiales</taxon>
        <taxon>Ectothiorhodospiraceae</taxon>
        <taxon>Acidihalobacter</taxon>
    </lineage>
</organism>